<sequence length="367" mass="37864">MAVHLQLHQPVPAPAAQLRVEWQGFRPGDTATAGWTGPDGEHRWEGGTGLRWLQRDTARSGEEWRINLDGVPGGVDRLRLSVQPAAPRVVGVAVSPLTGNPDDSVLHPGASVEPGCSTLVLELLRTATGWGILALAQPETPDAAHTAETDTVPDPAPASRADSPARTNPGPAADRRGQPRIDGEPVRSVPVPAHLQAAVDAARSSGAVRRRSSVAALVDLSASMRPALVDGRLAAALRAVQAVAGASSQSAVSTSFLPGGSTRELSLEADPGSALFDQLTAQGLVTGNRTHLIAECERRAGHGGLQIVLTDDPSLPAHLPASVVTVLVGAPVSAEQPSGPRTVTVTVTPVDVPLLARGLAECARTVD</sequence>
<name>A0A939C2E9_9ACTN</name>
<evidence type="ECO:0000256" key="1">
    <source>
        <dbReference type="SAM" id="MobiDB-lite"/>
    </source>
</evidence>
<feature type="region of interest" description="Disordered" evidence="1">
    <location>
        <begin position="140"/>
        <end position="187"/>
    </location>
</feature>
<evidence type="ECO:0000313" key="3">
    <source>
        <dbReference type="Proteomes" id="UP000663801"/>
    </source>
</evidence>
<dbReference type="AlphaFoldDB" id="A0A939C2E9"/>
<reference evidence="2" key="1">
    <citation type="submission" date="2021-01" db="EMBL/GenBank/DDBJ databases">
        <title>KCTC 19127 draft genome.</title>
        <authorList>
            <person name="An D."/>
        </authorList>
    </citation>
    <scope>NUCLEOTIDE SEQUENCE</scope>
    <source>
        <strain evidence="2">KCTC 19127</strain>
    </source>
</reference>
<comment type="caution">
    <text evidence="2">The sequence shown here is derived from an EMBL/GenBank/DDBJ whole genome shotgun (WGS) entry which is preliminary data.</text>
</comment>
<organism evidence="2 3">
    <name type="scientific">Nakamurella flavida</name>
    <dbReference type="NCBI Taxonomy" id="363630"/>
    <lineage>
        <taxon>Bacteria</taxon>
        <taxon>Bacillati</taxon>
        <taxon>Actinomycetota</taxon>
        <taxon>Actinomycetes</taxon>
        <taxon>Nakamurellales</taxon>
        <taxon>Nakamurellaceae</taxon>
        <taxon>Nakamurella</taxon>
    </lineage>
</organism>
<dbReference type="RefSeq" id="WP_205256607.1">
    <property type="nucleotide sequence ID" value="NZ_BAAAPV010000004.1"/>
</dbReference>
<feature type="compositionally biased region" description="Basic and acidic residues" evidence="1">
    <location>
        <begin position="173"/>
        <end position="185"/>
    </location>
</feature>
<feature type="compositionally biased region" description="Low complexity" evidence="1">
    <location>
        <begin position="157"/>
        <end position="166"/>
    </location>
</feature>
<evidence type="ECO:0008006" key="4">
    <source>
        <dbReference type="Google" id="ProtNLM"/>
    </source>
</evidence>
<proteinExistence type="predicted"/>
<evidence type="ECO:0000313" key="2">
    <source>
        <dbReference type="EMBL" id="MBM9476490.1"/>
    </source>
</evidence>
<dbReference type="EMBL" id="JAERWL010000008">
    <property type="protein sequence ID" value="MBM9476490.1"/>
    <property type="molecule type" value="Genomic_DNA"/>
</dbReference>
<dbReference type="Proteomes" id="UP000663801">
    <property type="component" value="Unassembled WGS sequence"/>
</dbReference>
<gene>
    <name evidence="2" type="ORF">JL107_08560</name>
</gene>
<accession>A0A939C2E9</accession>
<keyword evidence="3" id="KW-1185">Reference proteome</keyword>
<protein>
    <recommendedName>
        <fullName evidence="4">VWA domain-containing protein</fullName>
    </recommendedName>
</protein>